<evidence type="ECO:0000256" key="1">
    <source>
        <dbReference type="ARBA" id="ARBA00001947"/>
    </source>
</evidence>
<dbReference type="Pfam" id="PF05649">
    <property type="entry name" value="Peptidase_M13_N"/>
    <property type="match status" value="1"/>
</dbReference>
<keyword evidence="3" id="KW-0479">Metal-binding</keyword>
<organism evidence="9">
    <name type="scientific">viral metagenome</name>
    <dbReference type="NCBI Taxonomy" id="1070528"/>
    <lineage>
        <taxon>unclassified sequences</taxon>
        <taxon>metagenomes</taxon>
        <taxon>organismal metagenomes</taxon>
    </lineage>
</organism>
<keyword evidence="6" id="KW-0482">Metalloprotease</keyword>
<dbReference type="InterPro" id="IPR018497">
    <property type="entry name" value="Peptidase_M13_C"/>
</dbReference>
<dbReference type="GO" id="GO:0046872">
    <property type="term" value="F:metal ion binding"/>
    <property type="evidence" value="ECO:0007669"/>
    <property type="project" value="UniProtKB-KW"/>
</dbReference>
<dbReference type="AlphaFoldDB" id="A0A6C0DTI5"/>
<dbReference type="EMBL" id="MN739669">
    <property type="protein sequence ID" value="QHT19788.1"/>
    <property type="molecule type" value="Genomic_DNA"/>
</dbReference>
<evidence type="ECO:0000256" key="4">
    <source>
        <dbReference type="ARBA" id="ARBA00022801"/>
    </source>
</evidence>
<evidence type="ECO:0000313" key="9">
    <source>
        <dbReference type="EMBL" id="QHT19788.1"/>
    </source>
</evidence>
<dbReference type="CDD" id="cd08662">
    <property type="entry name" value="M13"/>
    <property type="match status" value="1"/>
</dbReference>
<dbReference type="PROSITE" id="PS51885">
    <property type="entry name" value="NEPRILYSIN"/>
    <property type="match status" value="1"/>
</dbReference>
<name>A0A6C0DTI5_9ZZZZ</name>
<dbReference type="GO" id="GO:0016485">
    <property type="term" value="P:protein processing"/>
    <property type="evidence" value="ECO:0007669"/>
    <property type="project" value="TreeGrafter"/>
</dbReference>
<dbReference type="InterPro" id="IPR000718">
    <property type="entry name" value="Peptidase_M13"/>
</dbReference>
<feature type="domain" description="Peptidase M13 N-terminal" evidence="8">
    <location>
        <begin position="84"/>
        <end position="469"/>
    </location>
</feature>
<evidence type="ECO:0000256" key="3">
    <source>
        <dbReference type="ARBA" id="ARBA00022723"/>
    </source>
</evidence>
<evidence type="ECO:0000259" key="8">
    <source>
        <dbReference type="Pfam" id="PF05649"/>
    </source>
</evidence>
<evidence type="ECO:0000259" key="7">
    <source>
        <dbReference type="Pfam" id="PF01431"/>
    </source>
</evidence>
<dbReference type="InterPro" id="IPR024079">
    <property type="entry name" value="MetalloPept_cat_dom_sf"/>
</dbReference>
<dbReference type="SUPFAM" id="SSF55486">
    <property type="entry name" value="Metalloproteases ('zincins'), catalytic domain"/>
    <property type="match status" value="1"/>
</dbReference>
<dbReference type="Gene3D" id="3.40.390.10">
    <property type="entry name" value="Collagenase (Catalytic Domain)"/>
    <property type="match status" value="1"/>
</dbReference>
<dbReference type="PANTHER" id="PTHR11733:SF133">
    <property type="entry name" value="PHOSPHATE-REGULATING NEUTRAL ENDOPEPTIDASE PHEX"/>
    <property type="match status" value="1"/>
</dbReference>
<protein>
    <recommendedName>
        <fullName evidence="10">Peptidase M13 C-terminal domain-containing protein</fullName>
    </recommendedName>
</protein>
<proteinExistence type="predicted"/>
<reference evidence="9" key="1">
    <citation type="journal article" date="2020" name="Nature">
        <title>Giant virus diversity and host interactions through global metagenomics.</title>
        <authorList>
            <person name="Schulz F."/>
            <person name="Roux S."/>
            <person name="Paez-Espino D."/>
            <person name="Jungbluth S."/>
            <person name="Walsh D.A."/>
            <person name="Denef V.J."/>
            <person name="McMahon K.D."/>
            <person name="Konstantinidis K.T."/>
            <person name="Eloe-Fadrosh E.A."/>
            <person name="Kyrpides N.C."/>
            <person name="Woyke T."/>
        </authorList>
    </citation>
    <scope>NUCLEOTIDE SEQUENCE</scope>
    <source>
        <strain evidence="9">GVMAG-M-3300023174-5</strain>
    </source>
</reference>
<dbReference type="GO" id="GO:0004222">
    <property type="term" value="F:metalloendopeptidase activity"/>
    <property type="evidence" value="ECO:0007669"/>
    <property type="project" value="InterPro"/>
</dbReference>
<sequence>MTHTKKHITKQKKNKTKREIKTLESLSKDQVQRLCKVSANTFSQFEDEYEKTDVFIKKGMSTKTQVEKKLINMIEVGSKDPLRPQDDFYSLINNVWVKDVKLTKEQSYIIQLDDFRLVQYKVYTQLIEIIESYIKDNKNELAKELSNFYSSTNASITKEMFNNYCKNYITELDELRKNKKNIWKLLALLNKNELIRMGSPFVCENAPDEKNSSVFSPHINPFQLSLSDPQVYIDNGKDVAYKNKIKEKYFKYIRSISNIELEDKNINHKIDPQDVFDIEYDLLISMGCDGIKNEAPDHYNKVYATESVKKYNFDWNEYAKELGYKNVPSFFVIGNLNYLKCASDLLLKEWDSEKWRSYWIYLFIKQITRAYEPTNFLYFDFFSKFLQGQQFVPNFSITGVAYTSLAFNTFLTNKYIEKYQRQENLDYVSNMAHDLLAVFKRTIRNNDWLSPKTKKKALLKLEKMKLIIGSSKIMQEDPELKYDKTDLWGNMNKVFEWRSKKLTEITGKAVIDFPQLDFSQSPAKFVGKQAYVVNAFYTPSENSIYVPLAYIQKPFVDLGERGIEYNLAHLGFTLGHEMSHSLDDWGSKYDEKGNLNNWWTDHDRKVFKRKQDNVIAQYEAFALQDGIKFDARPSIGEDLADISGLAICEEYLRDFQDKNEDIVPIRIFSFKAFFVYYAFQMRQKINKKAISAQLHTNPHPLDKYRTNVPLSRLELFRALYNIKKGDKMYWPSTDKIW</sequence>
<dbReference type="InterPro" id="IPR042089">
    <property type="entry name" value="Peptidase_M13_dom_2"/>
</dbReference>
<accession>A0A6C0DTI5</accession>
<keyword evidence="5" id="KW-0862">Zinc</keyword>
<dbReference type="Gene3D" id="1.10.1380.10">
    <property type="entry name" value="Neutral endopeptidase , domain2"/>
    <property type="match status" value="1"/>
</dbReference>
<keyword evidence="4" id="KW-0378">Hydrolase</keyword>
<comment type="cofactor">
    <cofactor evidence="1">
        <name>Zn(2+)</name>
        <dbReference type="ChEBI" id="CHEBI:29105"/>
    </cofactor>
</comment>
<evidence type="ECO:0008006" key="10">
    <source>
        <dbReference type="Google" id="ProtNLM"/>
    </source>
</evidence>
<dbReference type="PANTHER" id="PTHR11733">
    <property type="entry name" value="ZINC METALLOPROTEASE FAMILY M13 NEPRILYSIN-RELATED"/>
    <property type="match status" value="1"/>
</dbReference>
<evidence type="ECO:0000256" key="6">
    <source>
        <dbReference type="ARBA" id="ARBA00023049"/>
    </source>
</evidence>
<feature type="domain" description="Peptidase M13 C-terminal" evidence="7">
    <location>
        <begin position="534"/>
        <end position="731"/>
    </location>
</feature>
<evidence type="ECO:0000256" key="5">
    <source>
        <dbReference type="ARBA" id="ARBA00022833"/>
    </source>
</evidence>
<dbReference type="Pfam" id="PF01431">
    <property type="entry name" value="Peptidase_M13"/>
    <property type="match status" value="1"/>
</dbReference>
<dbReference type="GO" id="GO:0005886">
    <property type="term" value="C:plasma membrane"/>
    <property type="evidence" value="ECO:0007669"/>
    <property type="project" value="TreeGrafter"/>
</dbReference>
<dbReference type="InterPro" id="IPR008753">
    <property type="entry name" value="Peptidase_M13_N"/>
</dbReference>
<evidence type="ECO:0000256" key="2">
    <source>
        <dbReference type="ARBA" id="ARBA00022670"/>
    </source>
</evidence>
<keyword evidence="2" id="KW-0645">Protease</keyword>